<feature type="compositionally biased region" description="Low complexity" evidence="1">
    <location>
        <begin position="1"/>
        <end position="13"/>
    </location>
</feature>
<keyword evidence="3" id="KW-1185">Reference proteome</keyword>
<evidence type="ECO:0000256" key="1">
    <source>
        <dbReference type="SAM" id="MobiDB-lite"/>
    </source>
</evidence>
<dbReference type="Proteomes" id="UP000660454">
    <property type="component" value="Unassembled WGS sequence"/>
</dbReference>
<proteinExistence type="predicted"/>
<feature type="region of interest" description="Disordered" evidence="1">
    <location>
        <begin position="1"/>
        <end position="41"/>
    </location>
</feature>
<gene>
    <name evidence="2" type="ORF">Msi02_69700</name>
</gene>
<dbReference type="EMBL" id="BOOF01000049">
    <property type="protein sequence ID" value="GIH66153.1"/>
    <property type="molecule type" value="Genomic_DNA"/>
</dbReference>
<dbReference type="RefSeq" id="WP_204052034.1">
    <property type="nucleotide sequence ID" value="NZ_BOOF01000049.1"/>
</dbReference>
<organism evidence="2 3">
    <name type="scientific">Microbispora siamensis</name>
    <dbReference type="NCBI Taxonomy" id="564413"/>
    <lineage>
        <taxon>Bacteria</taxon>
        <taxon>Bacillati</taxon>
        <taxon>Actinomycetota</taxon>
        <taxon>Actinomycetes</taxon>
        <taxon>Streptosporangiales</taxon>
        <taxon>Streptosporangiaceae</taxon>
        <taxon>Microbispora</taxon>
    </lineage>
</organism>
<comment type="caution">
    <text evidence="2">The sequence shown here is derived from an EMBL/GenBank/DDBJ whole genome shotgun (WGS) entry which is preliminary data.</text>
</comment>
<evidence type="ECO:0000313" key="2">
    <source>
        <dbReference type="EMBL" id="GIH66153.1"/>
    </source>
</evidence>
<sequence>MALGPRAPHAPATGRRRRRGLGRGRSGARLRRARPRHQISTGKALAEVGGVEVGYLPQGFGGRPEHIEVKAGPLSGRTFLWHPEVGLALAATVVADPADSARAMDDLAHLVRSLRVP</sequence>
<accession>A0ABQ4GXJ4</accession>
<reference evidence="2 3" key="1">
    <citation type="submission" date="2021-01" db="EMBL/GenBank/DDBJ databases">
        <title>Whole genome shotgun sequence of Microbispora siamensis NBRC 104113.</title>
        <authorList>
            <person name="Komaki H."/>
            <person name="Tamura T."/>
        </authorList>
    </citation>
    <scope>NUCLEOTIDE SEQUENCE [LARGE SCALE GENOMIC DNA]</scope>
    <source>
        <strain evidence="2 3">NBRC 104113</strain>
    </source>
</reference>
<protein>
    <submittedName>
        <fullName evidence="2">Uncharacterized protein</fullName>
    </submittedName>
</protein>
<name>A0ABQ4GXJ4_9ACTN</name>
<evidence type="ECO:0000313" key="3">
    <source>
        <dbReference type="Proteomes" id="UP000660454"/>
    </source>
</evidence>
<feature type="compositionally biased region" description="Basic residues" evidence="1">
    <location>
        <begin position="14"/>
        <end position="37"/>
    </location>
</feature>